<dbReference type="GO" id="GO:0004252">
    <property type="term" value="F:serine-type endopeptidase activity"/>
    <property type="evidence" value="ECO:0007669"/>
    <property type="project" value="InterPro"/>
</dbReference>
<dbReference type="EMBL" id="CP012670">
    <property type="protein sequence ID" value="AUX22864.1"/>
    <property type="molecule type" value="Genomic_DNA"/>
</dbReference>
<dbReference type="InterPro" id="IPR043504">
    <property type="entry name" value="Peptidase_S1_PA_chymotrypsin"/>
</dbReference>
<sequence>MKTFALLARSPLVKLLAAGLAAASAGCAEHEPEGEDIAEATEEIIGGSAVDVATRRTLGLVDVNPSGCSGSLIAQDWVLTAAHCLDFTTINTFSIPRADGILEPRVGVAMEQVGPADIAIVKLEPLGGGSQWPNVTREMHAGDPEDLVGEDITCYGRGYTGYDTPDGLTGYGEWRTLTREVSSFDAPSGLLITESNNDGTETLAPGDSGGGCFVDGETVAIAERGGWDCTNDTTPDTCKATITKIHWAGWRSTAEFKEYIDHAPLRPGGTATFRPLTLENGWTGHPYSTNDPSAAKIANTVHLRGAIATSGLNQVAFVLPNGFRPSSDVYVPTTLCNATKGRLQITPAGTVIVMTDGGPWSNAQCFTSLEGISFAIDNTGATNLSLANGWSNSPYGTRPAAARVDNGVVRLQGAIANGSSSYPFTLPVGSRPLTTQYIPVDLCNAAKGRLIIYTNGTVDIQAYGSFSDAQCFTSLEGVSFDTGGGYLATWPQNGWTLYGTSAPAVKNVDGIVRFTGAIQTSGANPWAFTLPPEYAPATSVYIPVDLCGSEQGRLHVFPSGQVHVEAPAGAWWAAQCFTSLDGAWFGL</sequence>
<reference evidence="4 5" key="1">
    <citation type="submission" date="2015-09" db="EMBL/GenBank/DDBJ databases">
        <title>Sorangium comparison.</title>
        <authorList>
            <person name="Zaburannyi N."/>
            <person name="Bunk B."/>
            <person name="Overmann J."/>
            <person name="Mueller R."/>
        </authorList>
    </citation>
    <scope>NUCLEOTIDE SEQUENCE [LARGE SCALE GENOMIC DNA]</scope>
    <source>
        <strain evidence="4 5">So ceGT47</strain>
    </source>
</reference>
<dbReference type="GO" id="GO:0006508">
    <property type="term" value="P:proteolysis"/>
    <property type="evidence" value="ECO:0007669"/>
    <property type="project" value="InterPro"/>
</dbReference>
<dbReference type="SMART" id="SM00020">
    <property type="entry name" value="Tryp_SPc"/>
    <property type="match status" value="1"/>
</dbReference>
<evidence type="ECO:0000313" key="5">
    <source>
        <dbReference type="Proteomes" id="UP000295781"/>
    </source>
</evidence>
<protein>
    <recommendedName>
        <fullName evidence="3">Peptidase S1 domain-containing protein</fullName>
    </recommendedName>
</protein>
<dbReference type="OrthoDB" id="1496095at2"/>
<evidence type="ECO:0000256" key="1">
    <source>
        <dbReference type="ARBA" id="ARBA00023157"/>
    </source>
</evidence>
<keyword evidence="2" id="KW-0732">Signal</keyword>
<evidence type="ECO:0000256" key="2">
    <source>
        <dbReference type="SAM" id="SignalP"/>
    </source>
</evidence>
<dbReference type="PANTHER" id="PTHR24276">
    <property type="entry name" value="POLYSERASE-RELATED"/>
    <property type="match status" value="1"/>
</dbReference>
<feature type="signal peptide" evidence="2">
    <location>
        <begin position="1"/>
        <end position="30"/>
    </location>
</feature>
<accession>A0A4P2Q0X4</accession>
<dbReference type="InterPro" id="IPR018114">
    <property type="entry name" value="TRYPSIN_HIS"/>
</dbReference>
<feature type="domain" description="Peptidase S1" evidence="3">
    <location>
        <begin position="44"/>
        <end position="250"/>
    </location>
</feature>
<gene>
    <name evidence="4" type="ORF">SOCEGT47_033800</name>
</gene>
<dbReference type="Proteomes" id="UP000295781">
    <property type="component" value="Chromosome"/>
</dbReference>
<evidence type="ECO:0000259" key="3">
    <source>
        <dbReference type="PROSITE" id="PS50240"/>
    </source>
</evidence>
<dbReference type="InterPro" id="IPR050430">
    <property type="entry name" value="Peptidase_S1"/>
</dbReference>
<feature type="chain" id="PRO_5020337809" description="Peptidase S1 domain-containing protein" evidence="2">
    <location>
        <begin position="31"/>
        <end position="587"/>
    </location>
</feature>
<dbReference type="AlphaFoldDB" id="A0A4P2Q0X4"/>
<dbReference type="InterPro" id="IPR001254">
    <property type="entry name" value="Trypsin_dom"/>
</dbReference>
<name>A0A4P2Q0X4_SORCE</name>
<dbReference type="PROSITE" id="PS00134">
    <property type="entry name" value="TRYPSIN_HIS"/>
    <property type="match status" value="1"/>
</dbReference>
<dbReference type="SUPFAM" id="SSF50494">
    <property type="entry name" value="Trypsin-like serine proteases"/>
    <property type="match status" value="1"/>
</dbReference>
<dbReference type="PANTHER" id="PTHR24276:SF98">
    <property type="entry name" value="FI18310P1-RELATED"/>
    <property type="match status" value="1"/>
</dbReference>
<keyword evidence="1" id="KW-1015">Disulfide bond</keyword>
<dbReference type="InterPro" id="IPR009003">
    <property type="entry name" value="Peptidase_S1_PA"/>
</dbReference>
<dbReference type="PROSITE" id="PS50240">
    <property type="entry name" value="TRYPSIN_DOM"/>
    <property type="match status" value="1"/>
</dbReference>
<dbReference type="Pfam" id="PF00089">
    <property type="entry name" value="Trypsin"/>
    <property type="match status" value="1"/>
</dbReference>
<evidence type="ECO:0000313" key="4">
    <source>
        <dbReference type="EMBL" id="AUX22864.1"/>
    </source>
</evidence>
<dbReference type="Gene3D" id="2.40.10.10">
    <property type="entry name" value="Trypsin-like serine proteases"/>
    <property type="match status" value="1"/>
</dbReference>
<proteinExistence type="predicted"/>
<dbReference type="RefSeq" id="WP_129347954.1">
    <property type="nucleotide sequence ID" value="NZ_CP012670.1"/>
</dbReference>
<dbReference type="PROSITE" id="PS51257">
    <property type="entry name" value="PROKAR_LIPOPROTEIN"/>
    <property type="match status" value="1"/>
</dbReference>
<organism evidence="4 5">
    <name type="scientific">Sorangium cellulosum</name>
    <name type="common">Polyangium cellulosum</name>
    <dbReference type="NCBI Taxonomy" id="56"/>
    <lineage>
        <taxon>Bacteria</taxon>
        <taxon>Pseudomonadati</taxon>
        <taxon>Myxococcota</taxon>
        <taxon>Polyangia</taxon>
        <taxon>Polyangiales</taxon>
        <taxon>Polyangiaceae</taxon>
        <taxon>Sorangium</taxon>
    </lineage>
</organism>